<dbReference type="Pfam" id="PF13602">
    <property type="entry name" value="ADH_zinc_N_2"/>
    <property type="match status" value="1"/>
</dbReference>
<dbReference type="PANTHER" id="PTHR11695:SF645">
    <property type="entry name" value="RETICULON-4-INTERACTING PROTEIN 1, MITOCHONDRIAL-LIKE PROTEIN"/>
    <property type="match status" value="1"/>
</dbReference>
<dbReference type="InterPro" id="IPR037397">
    <property type="entry name" value="RTN4IP1"/>
</dbReference>
<proteinExistence type="inferred from homology"/>
<feature type="domain" description="Enoyl reductase (ER)" evidence="7">
    <location>
        <begin position="142"/>
        <end position="476"/>
    </location>
</feature>
<dbReference type="InterPro" id="IPR011032">
    <property type="entry name" value="GroES-like_sf"/>
</dbReference>
<dbReference type="InterPro" id="IPR013154">
    <property type="entry name" value="ADH-like_N"/>
</dbReference>
<dbReference type="PANTHER" id="PTHR11695">
    <property type="entry name" value="ALCOHOL DEHYDROGENASE RELATED"/>
    <property type="match status" value="1"/>
</dbReference>
<name>A0A232FEA2_9HYME</name>
<dbReference type="Proteomes" id="UP000215335">
    <property type="component" value="Unassembled WGS sequence"/>
</dbReference>
<keyword evidence="9" id="KW-1185">Reference proteome</keyword>
<dbReference type="EMBL" id="NNAY01000337">
    <property type="protein sequence ID" value="OXU29096.1"/>
    <property type="molecule type" value="Genomic_DNA"/>
</dbReference>
<dbReference type="SUPFAM" id="SSF50129">
    <property type="entry name" value="GroES-like"/>
    <property type="match status" value="1"/>
</dbReference>
<dbReference type="GO" id="GO:0016491">
    <property type="term" value="F:oxidoreductase activity"/>
    <property type="evidence" value="ECO:0007669"/>
    <property type="project" value="UniProtKB-KW"/>
</dbReference>
<evidence type="ECO:0000256" key="4">
    <source>
        <dbReference type="ARBA" id="ARBA00023002"/>
    </source>
</evidence>
<sequence>MDEILFRLSNQFEALQIQTSVAAQQGQQLLSTWLTQGQRFIQDLSNDLHGDDIKEFVQQILTWIQRQIQIINYHVSTISFDPRYIYQQLANLHALEVSKRDFICFVTGLLAGSLVGYFIALNWYTPRHSHHMKAIVCHHYLGTEGVSMTEDAEMPAIQKSNELLIQVKAASIHEVDIKICSGYAKAYRRLLNSGRYKDLPVTLGRDCAGVVVDIGQSVIDFDIGDKVFLAVPSWSAGTMAEYIVVPETRVAKMPKILPFEASASLPYSGCIAWDALINGSVIKEGNAKGKRVLVYGGSTPVGCILIQLIKLWGGHIVTICRPQAAPVIKALGANEIILLNETDIAKELELRDKYDAIFYTGGQLIDERILKKHLAPHGSYVSTAPEHLISDSLGYISGSLFSGCIRVKLLLQYVFGASTCHWKEGSKINTVYLQSLQELADADQLQPILDRVYAPHCIDQALAHVMDSNAIGSTVIKFQ</sequence>
<keyword evidence="6" id="KW-0472">Membrane</keyword>
<dbReference type="SUPFAM" id="SSF51735">
    <property type="entry name" value="NAD(P)-binding Rossmann-fold domains"/>
    <property type="match status" value="1"/>
</dbReference>
<feature type="transmembrane region" description="Helical" evidence="6">
    <location>
        <begin position="102"/>
        <end position="124"/>
    </location>
</feature>
<evidence type="ECO:0000256" key="1">
    <source>
        <dbReference type="ARBA" id="ARBA00004173"/>
    </source>
</evidence>
<dbReference type="Gene3D" id="3.90.180.10">
    <property type="entry name" value="Medium-chain alcohol dehydrogenases, catalytic domain"/>
    <property type="match status" value="1"/>
</dbReference>
<evidence type="ECO:0000313" key="9">
    <source>
        <dbReference type="Proteomes" id="UP000215335"/>
    </source>
</evidence>
<dbReference type="OrthoDB" id="9930022at2759"/>
<comment type="caution">
    <text evidence="8">The sequence shown here is derived from an EMBL/GenBank/DDBJ whole genome shotgun (WGS) entry which is preliminary data.</text>
</comment>
<evidence type="ECO:0000256" key="5">
    <source>
        <dbReference type="ARBA" id="ARBA00023128"/>
    </source>
</evidence>
<dbReference type="InterPro" id="IPR050700">
    <property type="entry name" value="YIM1/Zinc_Alcohol_DH_Fams"/>
</dbReference>
<comment type="subcellular location">
    <subcellularLocation>
        <location evidence="1">Mitochondrion</location>
    </subcellularLocation>
</comment>
<reference evidence="8 9" key="1">
    <citation type="journal article" date="2017" name="Curr. Biol.">
        <title>The Evolution of Venom by Co-option of Single-Copy Genes.</title>
        <authorList>
            <person name="Martinson E.O."/>
            <person name="Mrinalini"/>
            <person name="Kelkar Y.D."/>
            <person name="Chang C.H."/>
            <person name="Werren J.H."/>
        </authorList>
    </citation>
    <scope>NUCLEOTIDE SEQUENCE [LARGE SCALE GENOMIC DNA]</scope>
    <source>
        <strain evidence="8 9">Alberta</strain>
        <tissue evidence="8">Whole body</tissue>
    </source>
</reference>
<dbReference type="CDD" id="cd08248">
    <property type="entry name" value="RTN4I1"/>
    <property type="match status" value="1"/>
</dbReference>
<comment type="similarity">
    <text evidence="2">Belongs to the zinc-containing alcohol dehydrogenase family. Quinone oxidoreductase subfamily.</text>
</comment>
<gene>
    <name evidence="8" type="ORF">TSAR_004263</name>
</gene>
<evidence type="ECO:0000259" key="7">
    <source>
        <dbReference type="SMART" id="SM00829"/>
    </source>
</evidence>
<evidence type="ECO:0000256" key="6">
    <source>
        <dbReference type="SAM" id="Phobius"/>
    </source>
</evidence>
<dbReference type="SMART" id="SM00829">
    <property type="entry name" value="PKS_ER"/>
    <property type="match status" value="1"/>
</dbReference>
<organism evidence="8 9">
    <name type="scientific">Trichomalopsis sarcophagae</name>
    <dbReference type="NCBI Taxonomy" id="543379"/>
    <lineage>
        <taxon>Eukaryota</taxon>
        <taxon>Metazoa</taxon>
        <taxon>Ecdysozoa</taxon>
        <taxon>Arthropoda</taxon>
        <taxon>Hexapoda</taxon>
        <taxon>Insecta</taxon>
        <taxon>Pterygota</taxon>
        <taxon>Neoptera</taxon>
        <taxon>Endopterygota</taxon>
        <taxon>Hymenoptera</taxon>
        <taxon>Apocrita</taxon>
        <taxon>Proctotrupomorpha</taxon>
        <taxon>Chalcidoidea</taxon>
        <taxon>Pteromalidae</taxon>
        <taxon>Pteromalinae</taxon>
        <taxon>Trichomalopsis</taxon>
    </lineage>
</organism>
<evidence type="ECO:0000256" key="2">
    <source>
        <dbReference type="ARBA" id="ARBA00010371"/>
    </source>
</evidence>
<dbReference type="GO" id="GO:0005739">
    <property type="term" value="C:mitochondrion"/>
    <property type="evidence" value="ECO:0007669"/>
    <property type="project" value="UniProtKB-SubCell"/>
</dbReference>
<dbReference type="InterPro" id="IPR036291">
    <property type="entry name" value="NAD(P)-bd_dom_sf"/>
</dbReference>
<evidence type="ECO:0000256" key="3">
    <source>
        <dbReference type="ARBA" id="ARBA00022946"/>
    </source>
</evidence>
<keyword evidence="4" id="KW-0560">Oxidoreductase</keyword>
<dbReference type="Gene3D" id="3.40.50.720">
    <property type="entry name" value="NAD(P)-binding Rossmann-like Domain"/>
    <property type="match status" value="1"/>
</dbReference>
<keyword evidence="5" id="KW-0496">Mitochondrion</keyword>
<dbReference type="Pfam" id="PF08240">
    <property type="entry name" value="ADH_N"/>
    <property type="match status" value="1"/>
</dbReference>
<evidence type="ECO:0000313" key="8">
    <source>
        <dbReference type="EMBL" id="OXU29096.1"/>
    </source>
</evidence>
<keyword evidence="6" id="KW-0812">Transmembrane</keyword>
<accession>A0A232FEA2</accession>
<protein>
    <recommendedName>
        <fullName evidence="7">Enoyl reductase (ER) domain-containing protein</fullName>
    </recommendedName>
</protein>
<dbReference type="InterPro" id="IPR020843">
    <property type="entry name" value="ER"/>
</dbReference>
<keyword evidence="6" id="KW-1133">Transmembrane helix</keyword>
<dbReference type="STRING" id="543379.A0A232FEA2"/>
<keyword evidence="3" id="KW-0809">Transit peptide</keyword>
<dbReference type="AlphaFoldDB" id="A0A232FEA2"/>